<comment type="subcellular location">
    <subcellularLocation>
        <location evidence="1">Cell inner membrane</location>
        <topology evidence="1">Multi-pass membrane protein</topology>
    </subcellularLocation>
    <subcellularLocation>
        <location evidence="9">Cell membrane</location>
        <topology evidence="9">Multi-pass membrane protein</topology>
    </subcellularLocation>
</comment>
<feature type="transmembrane region" description="Helical" evidence="10">
    <location>
        <begin position="219"/>
        <end position="242"/>
    </location>
</feature>
<evidence type="ECO:0000256" key="1">
    <source>
        <dbReference type="ARBA" id="ARBA00004429"/>
    </source>
</evidence>
<dbReference type="GO" id="GO:0009306">
    <property type="term" value="P:protein secretion"/>
    <property type="evidence" value="ECO:0007669"/>
    <property type="project" value="InterPro"/>
</dbReference>
<dbReference type="InterPro" id="IPR003004">
    <property type="entry name" value="GspF/PilC"/>
</dbReference>
<dbReference type="PRINTS" id="PR00812">
    <property type="entry name" value="BCTERIALGSPF"/>
</dbReference>
<dbReference type="PROSITE" id="PS00874">
    <property type="entry name" value="T2SP_F"/>
    <property type="match status" value="1"/>
</dbReference>
<sequence>MGKTFAYRARDSKGQALKGSVVAENEAAVAAYIRELGCYVTKIEEKKDHALLVNIISGFQWVGTKDLAVFCRQMSVMIDAGLPLTSCLNILIEQTNNSRLRQAIRDIYRSVQAGDSLSKAMQAQGNVFPKIVINMTEAGETGGVLDDVMARLATHFEKENKLNERLKSAMVYPTVLMAMAMVSLLFMLTFVIPTFTILYKIVNVDLPLPTRFLLSASDIMLNYGMLILLVLLAVGTSIGLALKKERYRLVLDLVVFQIPVFGILWRKAAIARFSRTLSTLVRGGIPIVTALEVVMKTSGNLSIVQALTKVQKDLREGVGIASSLQKSSVFPPMVVQMVAVGEETGELDAMLEKLADFFESDVDDMVTRFSSLLEPVLIGTVGIVIGLIVVSVILPIFDVITNLNLHV</sequence>
<accession>A0A348AQH5</accession>
<evidence type="ECO:0000256" key="9">
    <source>
        <dbReference type="RuleBase" id="RU003923"/>
    </source>
</evidence>
<dbReference type="InterPro" id="IPR042094">
    <property type="entry name" value="T2SS_GspF_sf"/>
</dbReference>
<dbReference type="PANTHER" id="PTHR30012:SF0">
    <property type="entry name" value="TYPE II SECRETION SYSTEM PROTEIN F-RELATED"/>
    <property type="match status" value="1"/>
</dbReference>
<evidence type="ECO:0000256" key="5">
    <source>
        <dbReference type="ARBA" id="ARBA00022519"/>
    </source>
</evidence>
<dbReference type="EMBL" id="AP018449">
    <property type="protein sequence ID" value="BBB93323.1"/>
    <property type="molecule type" value="Genomic_DNA"/>
</dbReference>
<dbReference type="RefSeq" id="WP_126310168.1">
    <property type="nucleotide sequence ID" value="NZ_AP018449.1"/>
</dbReference>
<keyword evidence="4" id="KW-1003">Cell membrane</keyword>
<reference evidence="12 13" key="1">
    <citation type="journal article" date="2018" name="Int. J. Syst. Evol. Microbiol.">
        <title>Methylomusa anaerophila gen. nov., sp. nov., an anaerobic methanol-utilizing bacterium isolated from a microbial fuel cell.</title>
        <authorList>
            <person name="Amano N."/>
            <person name="Yamamuro A."/>
            <person name="Miyahara M."/>
            <person name="Kouzuma A."/>
            <person name="Abe T."/>
            <person name="Watanabe K."/>
        </authorList>
    </citation>
    <scope>NUCLEOTIDE SEQUENCE [LARGE SCALE GENOMIC DNA]</scope>
    <source>
        <strain evidence="12 13">MMFC1</strain>
    </source>
</reference>
<comment type="similarity">
    <text evidence="2 9">Belongs to the GSP F family.</text>
</comment>
<evidence type="ECO:0000256" key="10">
    <source>
        <dbReference type="SAM" id="Phobius"/>
    </source>
</evidence>
<evidence type="ECO:0000313" key="13">
    <source>
        <dbReference type="Proteomes" id="UP000276437"/>
    </source>
</evidence>
<keyword evidence="3 9" id="KW-0813">Transport</keyword>
<evidence type="ECO:0000256" key="2">
    <source>
        <dbReference type="ARBA" id="ARBA00005745"/>
    </source>
</evidence>
<keyword evidence="6 9" id="KW-0812">Transmembrane</keyword>
<protein>
    <submittedName>
        <fullName evidence="12">Type II secretion system protein F</fullName>
    </submittedName>
</protein>
<name>A0A348AQH5_9FIRM</name>
<dbReference type="Gene3D" id="1.20.81.30">
    <property type="entry name" value="Type II secretion system (T2SS), domain F"/>
    <property type="match status" value="2"/>
</dbReference>
<dbReference type="Pfam" id="PF00482">
    <property type="entry name" value="T2SSF"/>
    <property type="match status" value="2"/>
</dbReference>
<evidence type="ECO:0000313" key="12">
    <source>
        <dbReference type="EMBL" id="BBB93323.1"/>
    </source>
</evidence>
<dbReference type="KEGG" id="mana:MAMMFC1_04035"/>
<proteinExistence type="inferred from homology"/>
<dbReference type="PANTHER" id="PTHR30012">
    <property type="entry name" value="GENERAL SECRETION PATHWAY PROTEIN"/>
    <property type="match status" value="1"/>
</dbReference>
<dbReference type="InterPro" id="IPR018076">
    <property type="entry name" value="T2SS_GspF_dom"/>
</dbReference>
<dbReference type="GO" id="GO:0005886">
    <property type="term" value="C:plasma membrane"/>
    <property type="evidence" value="ECO:0007669"/>
    <property type="project" value="UniProtKB-SubCell"/>
</dbReference>
<organism evidence="12 13">
    <name type="scientific">Methylomusa anaerophila</name>
    <dbReference type="NCBI Taxonomy" id="1930071"/>
    <lineage>
        <taxon>Bacteria</taxon>
        <taxon>Bacillati</taxon>
        <taxon>Bacillota</taxon>
        <taxon>Negativicutes</taxon>
        <taxon>Selenomonadales</taxon>
        <taxon>Sporomusaceae</taxon>
        <taxon>Methylomusa</taxon>
    </lineage>
</organism>
<dbReference type="AlphaFoldDB" id="A0A348AQH5"/>
<keyword evidence="8 10" id="KW-0472">Membrane</keyword>
<feature type="domain" description="Type II secretion system protein GspF" evidence="11">
    <location>
        <begin position="70"/>
        <end position="193"/>
    </location>
</feature>
<evidence type="ECO:0000256" key="6">
    <source>
        <dbReference type="ARBA" id="ARBA00022692"/>
    </source>
</evidence>
<keyword evidence="7 10" id="KW-1133">Transmembrane helix</keyword>
<keyword evidence="5" id="KW-0997">Cell inner membrane</keyword>
<dbReference type="FunFam" id="1.20.81.30:FF:000001">
    <property type="entry name" value="Type II secretion system protein F"/>
    <property type="match status" value="2"/>
</dbReference>
<keyword evidence="13" id="KW-1185">Reference proteome</keyword>
<evidence type="ECO:0000256" key="8">
    <source>
        <dbReference type="ARBA" id="ARBA00023136"/>
    </source>
</evidence>
<dbReference type="InterPro" id="IPR001992">
    <property type="entry name" value="T2SS_GspF/T4SS_PilC_CS"/>
</dbReference>
<feature type="transmembrane region" description="Helical" evidence="10">
    <location>
        <begin position="376"/>
        <end position="397"/>
    </location>
</feature>
<feature type="domain" description="Type II secretion system protein GspF" evidence="11">
    <location>
        <begin position="273"/>
        <end position="395"/>
    </location>
</feature>
<evidence type="ECO:0000256" key="3">
    <source>
        <dbReference type="ARBA" id="ARBA00022448"/>
    </source>
</evidence>
<evidence type="ECO:0000259" key="11">
    <source>
        <dbReference type="Pfam" id="PF00482"/>
    </source>
</evidence>
<gene>
    <name evidence="12" type="primary">epsF</name>
    <name evidence="12" type="ORF">MAMMFC1_04035</name>
</gene>
<dbReference type="Proteomes" id="UP000276437">
    <property type="component" value="Chromosome"/>
</dbReference>
<evidence type="ECO:0000256" key="4">
    <source>
        <dbReference type="ARBA" id="ARBA00022475"/>
    </source>
</evidence>
<evidence type="ECO:0000256" key="7">
    <source>
        <dbReference type="ARBA" id="ARBA00022989"/>
    </source>
</evidence>
<feature type="transmembrane region" description="Helical" evidence="10">
    <location>
        <begin position="175"/>
        <end position="199"/>
    </location>
</feature>
<dbReference type="OrthoDB" id="9805682at2"/>